<dbReference type="InterPro" id="IPR015422">
    <property type="entry name" value="PyrdxlP-dep_Trfase_small"/>
</dbReference>
<keyword evidence="5 11" id="KW-0032">Aminotransferase</keyword>
<dbReference type="KEGG" id="wma:WM2015_2991"/>
<dbReference type="Gene3D" id="3.90.1150.10">
    <property type="entry name" value="Aspartate Aminotransferase, domain 1"/>
    <property type="match status" value="1"/>
</dbReference>
<accession>A0A0K0Y078</accession>
<dbReference type="InterPro" id="IPR005861">
    <property type="entry name" value="HisP_aminotrans"/>
</dbReference>
<evidence type="ECO:0000256" key="7">
    <source>
        <dbReference type="ARBA" id="ARBA00022679"/>
    </source>
</evidence>
<evidence type="ECO:0000256" key="1">
    <source>
        <dbReference type="ARBA" id="ARBA00001933"/>
    </source>
</evidence>
<dbReference type="PROSITE" id="PS00599">
    <property type="entry name" value="AA_TRANSFER_CLASS_2"/>
    <property type="match status" value="1"/>
</dbReference>
<gene>
    <name evidence="11" type="primary">hisC</name>
    <name evidence="13" type="ORF">WM2015_2991</name>
</gene>
<reference evidence="13 14" key="1">
    <citation type="submission" date="2015-07" db="EMBL/GenBank/DDBJ databases">
        <authorList>
            <person name="Noorani M."/>
        </authorList>
    </citation>
    <scope>NUCLEOTIDE SEQUENCE [LARGE SCALE GENOMIC DNA]</scope>
    <source>
        <strain evidence="13 14">KCTC 42284</strain>
    </source>
</reference>
<evidence type="ECO:0000256" key="3">
    <source>
        <dbReference type="ARBA" id="ARBA00007970"/>
    </source>
</evidence>
<evidence type="ECO:0000256" key="5">
    <source>
        <dbReference type="ARBA" id="ARBA00022576"/>
    </source>
</evidence>
<evidence type="ECO:0000256" key="11">
    <source>
        <dbReference type="HAMAP-Rule" id="MF_01023"/>
    </source>
</evidence>
<dbReference type="Gene3D" id="3.40.640.10">
    <property type="entry name" value="Type I PLP-dependent aspartate aminotransferase-like (Major domain)"/>
    <property type="match status" value="1"/>
</dbReference>
<evidence type="ECO:0000256" key="2">
    <source>
        <dbReference type="ARBA" id="ARBA00005011"/>
    </source>
</evidence>
<evidence type="ECO:0000313" key="13">
    <source>
        <dbReference type="EMBL" id="AKS43344.1"/>
    </source>
</evidence>
<keyword evidence="8 11" id="KW-0663">Pyridoxal phosphate</keyword>
<dbReference type="InterPro" id="IPR004839">
    <property type="entry name" value="Aminotransferase_I/II_large"/>
</dbReference>
<comment type="similarity">
    <text evidence="3 11">Belongs to the class-II pyridoxal-phosphate-dependent aminotransferase family. Histidinol-phosphate aminotransferase subfamily.</text>
</comment>
<dbReference type="PANTHER" id="PTHR42885">
    <property type="entry name" value="HISTIDINOL-PHOSPHATE AMINOTRANSFERASE-RELATED"/>
    <property type="match status" value="1"/>
</dbReference>
<dbReference type="PATRIC" id="fig|1579979.3.peg.3060"/>
<evidence type="ECO:0000256" key="6">
    <source>
        <dbReference type="ARBA" id="ARBA00022605"/>
    </source>
</evidence>
<comment type="subunit">
    <text evidence="4 11">Homodimer.</text>
</comment>
<comment type="pathway">
    <text evidence="2 11">Amino-acid biosynthesis; L-histidine biosynthesis; L-histidine from 5-phospho-alpha-D-ribose 1-diphosphate: step 7/9.</text>
</comment>
<dbReference type="RefSeq" id="WP_211260942.1">
    <property type="nucleotide sequence ID" value="NZ_CP012154.1"/>
</dbReference>
<dbReference type="EC" id="2.6.1.9" evidence="11"/>
<dbReference type="CDD" id="cd00609">
    <property type="entry name" value="AAT_like"/>
    <property type="match status" value="1"/>
</dbReference>
<evidence type="ECO:0000259" key="12">
    <source>
        <dbReference type="Pfam" id="PF00155"/>
    </source>
</evidence>
<evidence type="ECO:0000313" key="14">
    <source>
        <dbReference type="Proteomes" id="UP000066624"/>
    </source>
</evidence>
<dbReference type="InterPro" id="IPR015424">
    <property type="entry name" value="PyrdxlP-dep_Trfase"/>
</dbReference>
<evidence type="ECO:0000256" key="8">
    <source>
        <dbReference type="ARBA" id="ARBA00022898"/>
    </source>
</evidence>
<dbReference type="GO" id="GO:0004400">
    <property type="term" value="F:histidinol-phosphate transaminase activity"/>
    <property type="evidence" value="ECO:0007669"/>
    <property type="project" value="UniProtKB-UniRule"/>
</dbReference>
<organism evidence="13 14">
    <name type="scientific">Wenzhouxiangella marina</name>
    <dbReference type="NCBI Taxonomy" id="1579979"/>
    <lineage>
        <taxon>Bacteria</taxon>
        <taxon>Pseudomonadati</taxon>
        <taxon>Pseudomonadota</taxon>
        <taxon>Gammaproteobacteria</taxon>
        <taxon>Chromatiales</taxon>
        <taxon>Wenzhouxiangellaceae</taxon>
        <taxon>Wenzhouxiangella</taxon>
    </lineage>
</organism>
<evidence type="ECO:0000256" key="4">
    <source>
        <dbReference type="ARBA" id="ARBA00011738"/>
    </source>
</evidence>
<feature type="modified residue" description="N6-(pyridoxal phosphate)lysine" evidence="11">
    <location>
        <position position="219"/>
    </location>
</feature>
<dbReference type="PANTHER" id="PTHR42885:SF2">
    <property type="entry name" value="HISTIDINOL-PHOSPHATE AMINOTRANSFERASE"/>
    <property type="match status" value="1"/>
</dbReference>
<dbReference type="UniPathway" id="UPA00031">
    <property type="reaction ID" value="UER00012"/>
</dbReference>
<dbReference type="NCBIfam" id="TIGR01141">
    <property type="entry name" value="hisC"/>
    <property type="match status" value="1"/>
</dbReference>
<evidence type="ECO:0000256" key="10">
    <source>
        <dbReference type="ARBA" id="ARBA00047481"/>
    </source>
</evidence>
<keyword evidence="14" id="KW-1185">Reference proteome</keyword>
<dbReference type="InterPro" id="IPR015421">
    <property type="entry name" value="PyrdxlP-dep_Trfase_major"/>
</dbReference>
<dbReference type="AlphaFoldDB" id="A0A0K0Y078"/>
<keyword evidence="9 11" id="KW-0368">Histidine biosynthesis</keyword>
<protein>
    <recommendedName>
        <fullName evidence="11">Histidinol-phosphate aminotransferase</fullName>
        <ecNumber evidence="11">2.6.1.9</ecNumber>
    </recommendedName>
    <alternativeName>
        <fullName evidence="11">Imidazole acetol-phosphate transaminase</fullName>
    </alternativeName>
</protein>
<dbReference type="SUPFAM" id="SSF53383">
    <property type="entry name" value="PLP-dependent transferases"/>
    <property type="match status" value="1"/>
</dbReference>
<dbReference type="Pfam" id="PF00155">
    <property type="entry name" value="Aminotran_1_2"/>
    <property type="match status" value="1"/>
</dbReference>
<keyword evidence="7 11" id="KW-0808">Transferase</keyword>
<keyword evidence="6 11" id="KW-0028">Amino-acid biosynthesis</keyword>
<comment type="cofactor">
    <cofactor evidence="1 11">
        <name>pyridoxal 5'-phosphate</name>
        <dbReference type="ChEBI" id="CHEBI:597326"/>
    </cofactor>
</comment>
<dbReference type="EMBL" id="CP012154">
    <property type="protein sequence ID" value="AKS43344.1"/>
    <property type="molecule type" value="Genomic_DNA"/>
</dbReference>
<comment type="catalytic activity">
    <reaction evidence="10 11">
        <text>L-histidinol phosphate + 2-oxoglutarate = 3-(imidazol-4-yl)-2-oxopropyl phosphate + L-glutamate</text>
        <dbReference type="Rhea" id="RHEA:23744"/>
        <dbReference type="ChEBI" id="CHEBI:16810"/>
        <dbReference type="ChEBI" id="CHEBI:29985"/>
        <dbReference type="ChEBI" id="CHEBI:57766"/>
        <dbReference type="ChEBI" id="CHEBI:57980"/>
        <dbReference type="EC" id="2.6.1.9"/>
    </reaction>
</comment>
<sequence>MANESMSDPILDLARPEVLALQPYASARALADSAGILLNANESPWAPDGDEGQQLNRYPDPQPPELRRRLAERYDVPEARLLITRGSDEGIDLLIRAFCRADQDPVIVCPPCFGMYALSARIQGAPVKAVPLIDDGAQWRLDEDGLRAALPARLVFLCSPNNPTGNEISSATVESLCRSILGQGLVVVDEAYIEFSEAESMSRLIDRHPNLVILRTLSKAYALAGCRLGSLIADTRVIGLLRRIIAPYPLPTPSVRAGLTALAGPDRLERQLSELAEQKKRLVAGLERLPGIQRLWPGQANFVLIRVADAEALIARAAEAGIRLRNQSAQPGLDNCVRITIGSAEETTRLLDFLESTHAQEPVQ</sequence>
<dbReference type="InterPro" id="IPR001917">
    <property type="entry name" value="Aminotrans_II_pyridoxalP_BS"/>
</dbReference>
<dbReference type="STRING" id="1579979.WM2015_2991"/>
<dbReference type="GO" id="GO:0000105">
    <property type="term" value="P:L-histidine biosynthetic process"/>
    <property type="evidence" value="ECO:0007669"/>
    <property type="project" value="UniProtKB-UniRule"/>
</dbReference>
<evidence type="ECO:0000256" key="9">
    <source>
        <dbReference type="ARBA" id="ARBA00023102"/>
    </source>
</evidence>
<feature type="domain" description="Aminotransferase class I/classII large" evidence="12">
    <location>
        <begin position="50"/>
        <end position="353"/>
    </location>
</feature>
<dbReference type="Proteomes" id="UP000066624">
    <property type="component" value="Chromosome"/>
</dbReference>
<dbReference type="GO" id="GO:0030170">
    <property type="term" value="F:pyridoxal phosphate binding"/>
    <property type="evidence" value="ECO:0007669"/>
    <property type="project" value="InterPro"/>
</dbReference>
<dbReference type="HAMAP" id="MF_01023">
    <property type="entry name" value="HisC_aminotrans_2"/>
    <property type="match status" value="1"/>
</dbReference>
<name>A0A0K0Y078_9GAMM</name>
<proteinExistence type="inferred from homology"/>